<evidence type="ECO:0000313" key="1">
    <source>
        <dbReference type="EMBL" id="RPE34977.1"/>
    </source>
</evidence>
<dbReference type="EMBL" id="RKQG01000001">
    <property type="protein sequence ID" value="RPE34977.1"/>
    <property type="molecule type" value="Genomic_DNA"/>
</dbReference>
<accession>A0A3N4S2Y2</accession>
<dbReference type="Proteomes" id="UP000266906">
    <property type="component" value="Unassembled WGS sequence"/>
</dbReference>
<keyword evidence="2" id="KW-1185">Reference proteome</keyword>
<name>A0A3N4S2Y2_9ACTN</name>
<organism evidence="1 2">
    <name type="scientific">Kitasatospora cineracea</name>
    <dbReference type="NCBI Taxonomy" id="88074"/>
    <lineage>
        <taxon>Bacteria</taxon>
        <taxon>Bacillati</taxon>
        <taxon>Actinomycetota</taxon>
        <taxon>Actinomycetes</taxon>
        <taxon>Kitasatosporales</taxon>
        <taxon>Streptomycetaceae</taxon>
        <taxon>Kitasatospora</taxon>
    </lineage>
</organism>
<gene>
    <name evidence="1" type="ORF">EDD38_3322</name>
</gene>
<proteinExistence type="predicted"/>
<evidence type="ECO:0000313" key="2">
    <source>
        <dbReference type="Proteomes" id="UP000266906"/>
    </source>
</evidence>
<reference evidence="1 2" key="1">
    <citation type="submission" date="2018-11" db="EMBL/GenBank/DDBJ databases">
        <title>Sequencing the genomes of 1000 actinobacteria strains.</title>
        <authorList>
            <person name="Klenk H.-P."/>
        </authorList>
    </citation>
    <scope>NUCLEOTIDE SEQUENCE [LARGE SCALE GENOMIC DNA]</scope>
    <source>
        <strain evidence="1 2">DSM 44781</strain>
    </source>
</reference>
<sequence>MKGALLGGQVADATAVPMGDDGSVILIWKAGADQELTTAQQRELEKKWSRIQRAAQNILAAEEQEEQ</sequence>
<comment type="caution">
    <text evidence="1">The sequence shown here is derived from an EMBL/GenBank/DDBJ whole genome shotgun (WGS) entry which is preliminary data.</text>
</comment>
<protein>
    <submittedName>
        <fullName evidence="1">Uncharacterized protein</fullName>
    </submittedName>
</protein>
<dbReference type="AlphaFoldDB" id="A0A3N4S2Y2"/>